<dbReference type="Proteomes" id="UP000010816">
    <property type="component" value="Chromosome"/>
</dbReference>
<dbReference type="SUPFAM" id="SSF117396">
    <property type="entry name" value="TM1631-like"/>
    <property type="match status" value="1"/>
</dbReference>
<reference evidence="2 3" key="1">
    <citation type="submission" date="2011-09" db="EMBL/GenBank/DDBJ databases">
        <title>Complete sequence of chromosome of Thioflavicoccus mobilis 8321.</title>
        <authorList>
            <consortium name="US DOE Joint Genome Institute"/>
            <person name="Lucas S."/>
            <person name="Han J."/>
            <person name="Lapidus A."/>
            <person name="Cheng J.-F."/>
            <person name="Goodwin L."/>
            <person name="Pitluck S."/>
            <person name="Peters L."/>
            <person name="Ovchinnikova G."/>
            <person name="Lu M."/>
            <person name="Detter J.C."/>
            <person name="Han C."/>
            <person name="Tapia R."/>
            <person name="Land M."/>
            <person name="Hauser L."/>
            <person name="Kyrpides N."/>
            <person name="Ivanova N."/>
            <person name="Pagani I."/>
            <person name="Vogl K."/>
            <person name="Liu Z."/>
            <person name="Imhoff J."/>
            <person name="Thiel V."/>
            <person name="Frigaard N.-U."/>
            <person name="Bryant D."/>
            <person name="Woyke T."/>
        </authorList>
    </citation>
    <scope>NUCLEOTIDE SEQUENCE [LARGE SCALE GENOMIC DNA]</scope>
    <source>
        <strain evidence="2 3">8321</strain>
    </source>
</reference>
<dbReference type="eggNOG" id="COG1801">
    <property type="taxonomic scope" value="Bacteria"/>
</dbReference>
<organism evidence="2 3">
    <name type="scientific">Thioflavicoccus mobilis 8321</name>
    <dbReference type="NCBI Taxonomy" id="765912"/>
    <lineage>
        <taxon>Bacteria</taxon>
        <taxon>Pseudomonadati</taxon>
        <taxon>Pseudomonadota</taxon>
        <taxon>Gammaproteobacteria</taxon>
        <taxon>Chromatiales</taxon>
        <taxon>Chromatiaceae</taxon>
        <taxon>Thioflavicoccus</taxon>
    </lineage>
</organism>
<feature type="compositionally biased region" description="Low complexity" evidence="1">
    <location>
        <begin position="138"/>
        <end position="171"/>
    </location>
</feature>
<dbReference type="InterPro" id="IPR036520">
    <property type="entry name" value="UPF0759_sf"/>
</dbReference>
<dbReference type="KEGG" id="tmb:Thimo_0159"/>
<evidence type="ECO:0000256" key="1">
    <source>
        <dbReference type="SAM" id="MobiDB-lite"/>
    </source>
</evidence>
<accession>L0GUR2</accession>
<feature type="compositionally biased region" description="Polar residues" evidence="1">
    <location>
        <begin position="178"/>
        <end position="191"/>
    </location>
</feature>
<dbReference type="PANTHER" id="PTHR30348:SF4">
    <property type="entry name" value="DUF72 DOMAIN-CONTAINING PROTEIN"/>
    <property type="match status" value="1"/>
</dbReference>
<dbReference type="STRING" id="765912.Thimo_0159"/>
<gene>
    <name evidence="2" type="ORF">Thimo_0159</name>
</gene>
<evidence type="ECO:0000313" key="3">
    <source>
        <dbReference type="Proteomes" id="UP000010816"/>
    </source>
</evidence>
<evidence type="ECO:0000313" key="2">
    <source>
        <dbReference type="EMBL" id="AGA89034.1"/>
    </source>
</evidence>
<name>L0GUR2_9GAMM</name>
<dbReference type="EMBL" id="CP003051">
    <property type="protein sequence ID" value="AGA89034.1"/>
    <property type="molecule type" value="Genomic_DNA"/>
</dbReference>
<feature type="region of interest" description="Disordered" evidence="1">
    <location>
        <begin position="138"/>
        <end position="191"/>
    </location>
</feature>
<dbReference type="Gene3D" id="3.20.20.410">
    <property type="entry name" value="Protein of unknown function UPF0759"/>
    <property type="match status" value="1"/>
</dbReference>
<keyword evidence="3" id="KW-1185">Reference proteome</keyword>
<proteinExistence type="predicted"/>
<protein>
    <recommendedName>
        <fullName evidence="4">DUF72 domain-containing protein</fullName>
    </recommendedName>
</protein>
<dbReference type="InterPro" id="IPR002763">
    <property type="entry name" value="DUF72"/>
</dbReference>
<sequence length="223" mass="24074">MGGACWHIGTSGWSYDHWVGPFYPADLPAEGRLAHYARRLASVEINGSFYGQPSPETLEGWQQVVPEDFVFAAKASRYITHMKKFKDPEPGVSRFLERMQRLGDRLGPILFQLPPRWRANPARLEAFLAALDGGLRSASTSSTASARPSASRPTSSASACTDRAAPTGATTTRRRSQPGRNASATGATRVAMSTSTFDNDESGFAVRNALTVQALVRARIGTG</sequence>
<dbReference type="AlphaFoldDB" id="L0GUR2"/>
<dbReference type="PANTHER" id="PTHR30348">
    <property type="entry name" value="UNCHARACTERIZED PROTEIN YECE"/>
    <property type="match status" value="1"/>
</dbReference>
<dbReference type="HOGENOM" id="CLU_046519_3_1_6"/>
<dbReference type="Pfam" id="PF01904">
    <property type="entry name" value="DUF72"/>
    <property type="match status" value="1"/>
</dbReference>
<evidence type="ECO:0008006" key="4">
    <source>
        <dbReference type="Google" id="ProtNLM"/>
    </source>
</evidence>